<dbReference type="OrthoDB" id="10053569at2759"/>
<organism evidence="5 6">
    <name type="scientific">Oesophagostomum dentatum</name>
    <name type="common">Nodular worm</name>
    <dbReference type="NCBI Taxonomy" id="61180"/>
    <lineage>
        <taxon>Eukaryota</taxon>
        <taxon>Metazoa</taxon>
        <taxon>Ecdysozoa</taxon>
        <taxon>Nematoda</taxon>
        <taxon>Chromadorea</taxon>
        <taxon>Rhabditida</taxon>
        <taxon>Rhabditina</taxon>
        <taxon>Rhabditomorpha</taxon>
        <taxon>Strongyloidea</taxon>
        <taxon>Strongylidae</taxon>
        <taxon>Oesophagostomum</taxon>
    </lineage>
</organism>
<keyword evidence="6" id="KW-1185">Reference proteome</keyword>
<dbReference type="PANTHER" id="PTHR46028">
    <property type="entry name" value="KYNURENINE 3-MONOOXYGENASE"/>
    <property type="match status" value="1"/>
</dbReference>
<evidence type="ECO:0000256" key="1">
    <source>
        <dbReference type="ARBA" id="ARBA00001974"/>
    </source>
</evidence>
<dbReference type="GO" id="GO:0070189">
    <property type="term" value="P:kynurenine metabolic process"/>
    <property type="evidence" value="ECO:0007669"/>
    <property type="project" value="TreeGrafter"/>
</dbReference>
<dbReference type="Proteomes" id="UP000053660">
    <property type="component" value="Unassembled WGS sequence"/>
</dbReference>
<sequence>MWALSQSPWLSQFCMKMQYKCKLKDLVNHRLYKLRKKLDLFLNRLFPNKWIPLYSMVTFTRTPYHQIVEERKRQDRLTNV</sequence>
<keyword evidence="2" id="KW-0285">Flavoprotein</keyword>
<dbReference type="PANTHER" id="PTHR46028:SF2">
    <property type="entry name" value="KYNURENINE 3-MONOOXYGENASE"/>
    <property type="match status" value="1"/>
</dbReference>
<evidence type="ECO:0000313" key="6">
    <source>
        <dbReference type="Proteomes" id="UP000053660"/>
    </source>
</evidence>
<reference evidence="5 6" key="1">
    <citation type="submission" date="2014-03" db="EMBL/GenBank/DDBJ databases">
        <title>Draft genome of the hookworm Oesophagostomum dentatum.</title>
        <authorList>
            <person name="Mitreva M."/>
        </authorList>
    </citation>
    <scope>NUCLEOTIDE SEQUENCE [LARGE SCALE GENOMIC DNA]</scope>
    <source>
        <strain evidence="5 6">OD-Hann</strain>
    </source>
</reference>
<name>A0A0B1TAK2_OESDE</name>
<gene>
    <name evidence="5" type="ORF">OESDEN_06969</name>
</gene>
<comment type="cofactor">
    <cofactor evidence="1">
        <name>FAD</name>
        <dbReference type="ChEBI" id="CHEBI:57692"/>
    </cofactor>
</comment>
<accession>A0A0B1TAK2</accession>
<evidence type="ECO:0000313" key="5">
    <source>
        <dbReference type="EMBL" id="KHJ93126.1"/>
    </source>
</evidence>
<evidence type="ECO:0000256" key="2">
    <source>
        <dbReference type="ARBA" id="ARBA00022630"/>
    </source>
</evidence>
<keyword evidence="4" id="KW-0560">Oxidoreductase</keyword>
<keyword evidence="3" id="KW-0274">FAD</keyword>
<dbReference type="AlphaFoldDB" id="A0A0B1TAK2"/>
<evidence type="ECO:0000256" key="4">
    <source>
        <dbReference type="ARBA" id="ARBA00023002"/>
    </source>
</evidence>
<evidence type="ECO:0000256" key="3">
    <source>
        <dbReference type="ARBA" id="ARBA00022827"/>
    </source>
</evidence>
<protein>
    <submittedName>
        <fullName evidence="5">Uncharacterized protein</fullName>
    </submittedName>
</protein>
<dbReference type="EMBL" id="KN550938">
    <property type="protein sequence ID" value="KHJ93126.1"/>
    <property type="molecule type" value="Genomic_DNA"/>
</dbReference>
<dbReference type="GO" id="GO:0005741">
    <property type="term" value="C:mitochondrial outer membrane"/>
    <property type="evidence" value="ECO:0007669"/>
    <property type="project" value="TreeGrafter"/>
</dbReference>
<dbReference type="GO" id="GO:0004502">
    <property type="term" value="F:kynurenine 3-monooxygenase activity"/>
    <property type="evidence" value="ECO:0007669"/>
    <property type="project" value="TreeGrafter"/>
</dbReference>
<proteinExistence type="predicted"/>